<comment type="caution">
    <text evidence="2">The sequence shown here is derived from an EMBL/GenBank/DDBJ whole genome shotgun (WGS) entry which is preliminary data.</text>
</comment>
<dbReference type="RefSeq" id="WP_390281443.1">
    <property type="nucleotide sequence ID" value="NZ_JBHUDP010000001.1"/>
</dbReference>
<proteinExistence type="predicted"/>
<dbReference type="AlphaFoldDB" id="A0ABD6DQJ3"/>
<accession>A0ABD6DQJ3</accession>
<name>A0ABD6DQJ3_9EURY</name>
<evidence type="ECO:0000259" key="1">
    <source>
        <dbReference type="Pfam" id="PF23993"/>
    </source>
</evidence>
<organism evidence="2 3">
    <name type="scientific">Halobellus litoreus</name>
    <dbReference type="NCBI Taxonomy" id="755310"/>
    <lineage>
        <taxon>Archaea</taxon>
        <taxon>Methanobacteriati</taxon>
        <taxon>Methanobacteriota</taxon>
        <taxon>Stenosarchaea group</taxon>
        <taxon>Halobacteria</taxon>
        <taxon>Halobacteriales</taxon>
        <taxon>Haloferacaceae</taxon>
        <taxon>Halobellus</taxon>
    </lineage>
</organism>
<gene>
    <name evidence="2" type="ORF">ACFSAS_02815</name>
</gene>
<dbReference type="Proteomes" id="UP001597092">
    <property type="component" value="Unassembled WGS sequence"/>
</dbReference>
<keyword evidence="3" id="KW-1185">Reference proteome</keyword>
<dbReference type="EMBL" id="JBHUDP010000001">
    <property type="protein sequence ID" value="MFD1684537.1"/>
    <property type="molecule type" value="Genomic_DNA"/>
</dbReference>
<sequence length="153" mass="15525">MIRLVVAAVLTLATLSAALPAVDDARAGRTDAELEGAIDRIERAGQHLAASEDAVPRRARAAGRRVAIRLPEASLTAARPAFVAVGGRPDGPGNRSVVAYASGGSPTRLRGLSLPVPLATPDGPVVFTASGVLAVDVAHVDDAGRPTLVVTRG</sequence>
<protein>
    <recommendedName>
        <fullName evidence="1">DUF7311 domain-containing protein</fullName>
    </recommendedName>
</protein>
<reference evidence="2 3" key="1">
    <citation type="journal article" date="2019" name="Int. J. Syst. Evol. Microbiol.">
        <title>The Global Catalogue of Microorganisms (GCM) 10K type strain sequencing project: providing services to taxonomists for standard genome sequencing and annotation.</title>
        <authorList>
            <consortium name="The Broad Institute Genomics Platform"/>
            <consortium name="The Broad Institute Genome Sequencing Center for Infectious Disease"/>
            <person name="Wu L."/>
            <person name="Ma J."/>
        </authorList>
    </citation>
    <scope>NUCLEOTIDE SEQUENCE [LARGE SCALE GENOMIC DNA]</scope>
    <source>
        <strain evidence="2 3">CGMCC 1.10387</strain>
    </source>
</reference>
<evidence type="ECO:0000313" key="3">
    <source>
        <dbReference type="Proteomes" id="UP001597092"/>
    </source>
</evidence>
<dbReference type="Pfam" id="PF23993">
    <property type="entry name" value="DUF7311"/>
    <property type="match status" value="1"/>
</dbReference>
<dbReference type="InterPro" id="IPR055735">
    <property type="entry name" value="DUF7311"/>
</dbReference>
<evidence type="ECO:0000313" key="2">
    <source>
        <dbReference type="EMBL" id="MFD1684537.1"/>
    </source>
</evidence>
<feature type="domain" description="DUF7311" evidence="1">
    <location>
        <begin position="1"/>
        <end position="151"/>
    </location>
</feature>